<comment type="caution">
    <text evidence="1">The sequence shown here is derived from an EMBL/GenBank/DDBJ whole genome shotgun (WGS) entry which is preliminary data.</text>
</comment>
<dbReference type="Gene3D" id="3.40.50.300">
    <property type="entry name" value="P-loop containing nucleotide triphosphate hydrolases"/>
    <property type="match status" value="1"/>
</dbReference>
<evidence type="ECO:0000313" key="2">
    <source>
        <dbReference type="Proteomes" id="UP000317371"/>
    </source>
</evidence>
<dbReference type="SUPFAM" id="SSF52540">
    <property type="entry name" value="P-loop containing nucleoside triphosphate hydrolases"/>
    <property type="match status" value="1"/>
</dbReference>
<proteinExistence type="predicted"/>
<name>A0A540VBQ6_9CHLR</name>
<protein>
    <recommendedName>
        <fullName evidence="3">Uridine kinase</fullName>
    </recommendedName>
</protein>
<dbReference type="Proteomes" id="UP000317371">
    <property type="component" value="Unassembled WGS sequence"/>
</dbReference>
<dbReference type="OrthoDB" id="9777642at2"/>
<gene>
    <name evidence="1" type="ORF">FKZ61_17605</name>
</gene>
<dbReference type="RefSeq" id="WP_141611473.1">
    <property type="nucleotide sequence ID" value="NZ_VIGC02000026.1"/>
</dbReference>
<dbReference type="InterPro" id="IPR027417">
    <property type="entry name" value="P-loop_NTPase"/>
</dbReference>
<organism evidence="1 2">
    <name type="scientific">Litorilinea aerophila</name>
    <dbReference type="NCBI Taxonomy" id="1204385"/>
    <lineage>
        <taxon>Bacteria</taxon>
        <taxon>Bacillati</taxon>
        <taxon>Chloroflexota</taxon>
        <taxon>Caldilineae</taxon>
        <taxon>Caldilineales</taxon>
        <taxon>Caldilineaceae</taxon>
        <taxon>Litorilinea</taxon>
    </lineage>
</organism>
<evidence type="ECO:0000313" key="1">
    <source>
        <dbReference type="EMBL" id="TQE94195.1"/>
    </source>
</evidence>
<accession>A0A540VBQ6</accession>
<keyword evidence="2" id="KW-1185">Reference proteome</keyword>
<sequence>MAAIRQARLAVSHRDSRPLVVALDGGSGAGKSTLAGRLRRELDLALIPLDDFFSGHIPDACWDTFTVAEKLERVFHWERLRRQVLVPLLAGQEAVWHPFDFAGGLRPDGTYGLAQTPRRCPPAEIIVVEGAYSAGPALADLVALAILVDVPVAERHARLARREEAGFLRQWHARWDALEHYYFTQVRPRDSFDLVVNNSGEGPWISK</sequence>
<evidence type="ECO:0008006" key="3">
    <source>
        <dbReference type="Google" id="ProtNLM"/>
    </source>
</evidence>
<reference evidence="1 2" key="1">
    <citation type="submission" date="2019-06" db="EMBL/GenBank/DDBJ databases">
        <title>Genome sequence of Litorilinea aerophila BAA-2444.</title>
        <authorList>
            <person name="Maclea K.S."/>
            <person name="Maurais E.G."/>
            <person name="Iannazzi L.C."/>
        </authorList>
    </citation>
    <scope>NUCLEOTIDE SEQUENCE [LARGE SCALE GENOMIC DNA]</scope>
    <source>
        <strain evidence="1 2">ATCC BAA-2444</strain>
    </source>
</reference>
<dbReference type="EMBL" id="VIGC01000026">
    <property type="protein sequence ID" value="TQE94195.1"/>
    <property type="molecule type" value="Genomic_DNA"/>
</dbReference>
<dbReference type="AlphaFoldDB" id="A0A540VBQ6"/>
<dbReference type="InParanoid" id="A0A540VBQ6"/>